<comment type="caution">
    <text evidence="2">The sequence shown here is derived from an EMBL/GenBank/DDBJ whole genome shotgun (WGS) entry which is preliminary data.</text>
</comment>
<gene>
    <name evidence="2" type="ORF">V5799_029822</name>
</gene>
<organism evidence="2 3">
    <name type="scientific">Amblyomma americanum</name>
    <name type="common">Lone star tick</name>
    <dbReference type="NCBI Taxonomy" id="6943"/>
    <lineage>
        <taxon>Eukaryota</taxon>
        <taxon>Metazoa</taxon>
        <taxon>Ecdysozoa</taxon>
        <taxon>Arthropoda</taxon>
        <taxon>Chelicerata</taxon>
        <taxon>Arachnida</taxon>
        <taxon>Acari</taxon>
        <taxon>Parasitiformes</taxon>
        <taxon>Ixodida</taxon>
        <taxon>Ixodoidea</taxon>
        <taxon>Ixodidae</taxon>
        <taxon>Amblyomminae</taxon>
        <taxon>Amblyomma</taxon>
    </lineage>
</organism>
<feature type="region of interest" description="Disordered" evidence="1">
    <location>
        <begin position="34"/>
        <end position="58"/>
    </location>
</feature>
<reference evidence="2 3" key="1">
    <citation type="journal article" date="2023" name="Arcadia Sci">
        <title>De novo assembly of a long-read Amblyomma americanum tick genome.</title>
        <authorList>
            <person name="Chou S."/>
            <person name="Poskanzer K.E."/>
            <person name="Rollins M."/>
            <person name="Thuy-Boun P.S."/>
        </authorList>
    </citation>
    <scope>NUCLEOTIDE SEQUENCE [LARGE SCALE GENOMIC DNA]</scope>
    <source>
        <strain evidence="2">F_SG_1</strain>
        <tissue evidence="2">Salivary glands</tissue>
    </source>
</reference>
<proteinExistence type="predicted"/>
<dbReference type="Proteomes" id="UP001321473">
    <property type="component" value="Unassembled WGS sequence"/>
</dbReference>
<name>A0AAQ4EPX7_AMBAM</name>
<evidence type="ECO:0000313" key="2">
    <source>
        <dbReference type="EMBL" id="KAK8776834.1"/>
    </source>
</evidence>
<dbReference type="AlphaFoldDB" id="A0AAQ4EPX7"/>
<evidence type="ECO:0000256" key="1">
    <source>
        <dbReference type="SAM" id="MobiDB-lite"/>
    </source>
</evidence>
<evidence type="ECO:0000313" key="3">
    <source>
        <dbReference type="Proteomes" id="UP001321473"/>
    </source>
</evidence>
<protein>
    <submittedName>
        <fullName evidence="2">Uncharacterized protein</fullName>
    </submittedName>
</protein>
<keyword evidence="3" id="KW-1185">Reference proteome</keyword>
<accession>A0AAQ4EPX7</accession>
<dbReference type="EMBL" id="JARKHS020012528">
    <property type="protein sequence ID" value="KAK8776834.1"/>
    <property type="molecule type" value="Genomic_DNA"/>
</dbReference>
<sequence length="85" mass="9257">MLCADNDMTVCRSEQRLLRASVALLVDASARARRYTPLSPPPCDDGDNAPESGPAIPPNEPTLFARIALDSPSASRWPAFYRSCH</sequence>